<gene>
    <name evidence="1" type="primary">phnH</name>
    <name evidence="1" type="ORF">PH7735_00427</name>
</gene>
<dbReference type="GO" id="GO:0061693">
    <property type="term" value="F:alpha-D-ribose 1-methylphosphonate 5-triphosphate synthase activity"/>
    <property type="evidence" value="ECO:0007669"/>
    <property type="project" value="UniProtKB-EC"/>
</dbReference>
<reference evidence="2" key="1">
    <citation type="submission" date="2015-09" db="EMBL/GenBank/DDBJ databases">
        <authorList>
            <person name="Rodrigo-Torres Lidia"/>
            <person name="Arahal R.David."/>
        </authorList>
    </citation>
    <scope>NUCLEOTIDE SEQUENCE [LARGE SCALE GENOMIC DNA]</scope>
    <source>
        <strain evidence="2">CECT 7735</strain>
    </source>
</reference>
<dbReference type="RefSeq" id="WP_058309673.1">
    <property type="nucleotide sequence ID" value="NZ_CYTW01000001.1"/>
</dbReference>
<dbReference type="InterPro" id="IPR008772">
    <property type="entry name" value="Phosphonate_metab_PhnH"/>
</dbReference>
<dbReference type="Gene3D" id="3.40.50.11310">
    <property type="entry name" value="Bacterial phosphonate metabolism protein PhnH"/>
    <property type="match status" value="1"/>
</dbReference>
<dbReference type="AlphaFoldDB" id="A0A0P1I1P2"/>
<dbReference type="STRING" id="1715693.PH7735_00427"/>
<organism evidence="1 2">
    <name type="scientific">Shimia thalassica</name>
    <dbReference type="NCBI Taxonomy" id="1715693"/>
    <lineage>
        <taxon>Bacteria</taxon>
        <taxon>Pseudomonadati</taxon>
        <taxon>Pseudomonadota</taxon>
        <taxon>Alphaproteobacteria</taxon>
        <taxon>Rhodobacterales</taxon>
        <taxon>Roseobacteraceae</taxon>
    </lineage>
</organism>
<dbReference type="EC" id="2.7.8.37" evidence="1"/>
<protein>
    <submittedName>
        <fullName evidence="1">Alpha-D-ribose 1-methylphosphonate 5-triphosphate synthase subunit PhnH</fullName>
        <ecNumber evidence="1">2.7.8.37</ecNumber>
    </submittedName>
</protein>
<sequence length="189" mass="20016">MNSDILKGGFANVPVESAHAFRDIMNVMAKPGEIREVAGAMPPAPLSIAAGVTLLTLCDPETPVFLAECTDTKDVRDWIAFHIGAPISNKADAMFAVGTWATLAPIEEFAIGTSEYPDRSATLIVACDTLESTGAVLRGPGIKTTTHLSLPETRAFQQNAALFPLGLDFLFTAGNRIAAVPRTTKVETS</sequence>
<proteinExistence type="predicted"/>
<evidence type="ECO:0000313" key="1">
    <source>
        <dbReference type="EMBL" id="CUJ84923.1"/>
    </source>
</evidence>
<dbReference type="EMBL" id="CYTW01000001">
    <property type="protein sequence ID" value="CUJ84923.1"/>
    <property type="molecule type" value="Genomic_DNA"/>
</dbReference>
<dbReference type="NCBIfam" id="TIGR03292">
    <property type="entry name" value="PhnH_redo"/>
    <property type="match status" value="1"/>
</dbReference>
<dbReference type="Proteomes" id="UP000051870">
    <property type="component" value="Unassembled WGS sequence"/>
</dbReference>
<dbReference type="GO" id="GO:0019634">
    <property type="term" value="P:organic phosphonate metabolic process"/>
    <property type="evidence" value="ECO:0007669"/>
    <property type="project" value="InterPro"/>
</dbReference>
<dbReference type="Pfam" id="PF05845">
    <property type="entry name" value="PhnH"/>
    <property type="match status" value="1"/>
</dbReference>
<dbReference type="InterPro" id="IPR038058">
    <property type="entry name" value="PhnH-like_sp"/>
</dbReference>
<accession>A0A0P1I1P2</accession>
<dbReference type="PIRSF" id="PIRSF020680">
    <property type="entry name" value="PhnH"/>
    <property type="match status" value="1"/>
</dbReference>
<dbReference type="SUPFAM" id="SSF159709">
    <property type="entry name" value="PhnH-like"/>
    <property type="match status" value="1"/>
</dbReference>
<keyword evidence="1" id="KW-0808">Transferase</keyword>
<evidence type="ECO:0000313" key="2">
    <source>
        <dbReference type="Proteomes" id="UP000051870"/>
    </source>
</evidence>
<dbReference type="GeneID" id="83879513"/>
<name>A0A0P1I1P2_9RHOB</name>
<keyword evidence="2" id="KW-1185">Reference proteome</keyword>